<evidence type="ECO:0000256" key="7">
    <source>
        <dbReference type="HAMAP-Rule" id="MF_00270"/>
    </source>
</evidence>
<keyword evidence="9" id="KW-0150">Chloroplast</keyword>
<dbReference type="RefSeq" id="YP_009106759.1">
    <property type="nucleotide sequence ID" value="NC_025548.1"/>
</dbReference>
<dbReference type="InterPro" id="IPR036870">
    <property type="entry name" value="Ribosomal_bS18_sf"/>
</dbReference>
<organism evidence="9">
    <name type="scientific">Elliptochloris bilobata</name>
    <dbReference type="NCBI Taxonomy" id="381761"/>
    <lineage>
        <taxon>Eukaryota</taxon>
        <taxon>Viridiplantae</taxon>
        <taxon>Chlorophyta</taxon>
        <taxon>core chlorophytes</taxon>
        <taxon>Trebouxiophyceae</taxon>
        <taxon>Trebouxiophyceae incertae sedis</taxon>
        <taxon>Elliptochloris clade</taxon>
        <taxon>Elliptochloris</taxon>
    </lineage>
</organism>
<dbReference type="Pfam" id="PF01084">
    <property type="entry name" value="Ribosomal_S18"/>
    <property type="match status" value="1"/>
</dbReference>
<dbReference type="AlphaFoldDB" id="A0A097KR32"/>
<keyword evidence="5 7" id="KW-0687">Ribonucleoprotein</keyword>
<evidence type="ECO:0000256" key="1">
    <source>
        <dbReference type="ARBA" id="ARBA00005589"/>
    </source>
</evidence>
<dbReference type="PANTHER" id="PTHR13479">
    <property type="entry name" value="30S RIBOSOMAL PROTEIN S18"/>
    <property type="match status" value="1"/>
</dbReference>
<accession>A0A097KR32</accession>
<proteinExistence type="inferred from homology"/>
<evidence type="ECO:0000256" key="8">
    <source>
        <dbReference type="RuleBase" id="RU003910"/>
    </source>
</evidence>
<protein>
    <recommendedName>
        <fullName evidence="6 7">Small ribosomal subunit protein bS18c</fullName>
    </recommendedName>
</protein>
<sequence length="102" mass="11807">MKLAPRRPRSRFSKRKKKNLPVIAVIQKKVKSLSSPPQKTRATIDYKNVSLLRKCITGEGKIFPRRLTRVTAKQQRYIENAIKKARILGLLPFINISRPSRL</sequence>
<evidence type="ECO:0000256" key="5">
    <source>
        <dbReference type="ARBA" id="ARBA00023274"/>
    </source>
</evidence>
<geneLocation type="chloroplast" evidence="9"/>
<dbReference type="GO" id="GO:0003735">
    <property type="term" value="F:structural constituent of ribosome"/>
    <property type="evidence" value="ECO:0007669"/>
    <property type="project" value="InterPro"/>
</dbReference>
<dbReference type="PANTHER" id="PTHR13479:SF40">
    <property type="entry name" value="SMALL RIBOSOMAL SUBUNIT PROTEIN BS18M"/>
    <property type="match status" value="1"/>
</dbReference>
<dbReference type="GO" id="GO:0070181">
    <property type="term" value="F:small ribosomal subunit rRNA binding"/>
    <property type="evidence" value="ECO:0007669"/>
    <property type="project" value="TreeGrafter"/>
</dbReference>
<keyword evidence="7" id="KW-0699">rRNA-binding</keyword>
<dbReference type="HAMAP" id="MF_00270">
    <property type="entry name" value="Ribosomal_bS18"/>
    <property type="match status" value="1"/>
</dbReference>
<reference evidence="9" key="1">
    <citation type="journal article" date="2014" name="BMC Evol. Biol.">
        <title>Chloroplast phylogenomic analysis resolves deep-level relationships within the green algal class Trebouxiophyceae.</title>
        <authorList>
            <person name="Lemieux C."/>
            <person name="Otis C."/>
            <person name="Turmel M."/>
        </authorList>
    </citation>
    <scope>NUCLEOTIDE SEQUENCE</scope>
</reference>
<dbReference type="PRINTS" id="PR00974">
    <property type="entry name" value="RIBOSOMALS18"/>
</dbReference>
<evidence type="ECO:0000256" key="4">
    <source>
        <dbReference type="ARBA" id="ARBA00022980"/>
    </source>
</evidence>
<dbReference type="SUPFAM" id="SSF46911">
    <property type="entry name" value="Ribosomal protein S18"/>
    <property type="match status" value="1"/>
</dbReference>
<dbReference type="EMBL" id="KM462887">
    <property type="protein sequence ID" value="AIT95619.1"/>
    <property type="molecule type" value="Genomic_DNA"/>
</dbReference>
<comment type="subunit">
    <text evidence="2 7">Part of the 30S ribosomal subunit.</text>
</comment>
<dbReference type="NCBIfam" id="TIGR00165">
    <property type="entry name" value="S18"/>
    <property type="match status" value="1"/>
</dbReference>
<dbReference type="Gene3D" id="4.10.640.10">
    <property type="entry name" value="Ribosomal protein S18"/>
    <property type="match status" value="1"/>
</dbReference>
<keyword evidence="3 7" id="KW-0694">RNA-binding</keyword>
<keyword evidence="9" id="KW-0934">Plastid</keyword>
<name>A0A097KR32_9CHLO</name>
<keyword evidence="4 7" id="KW-0689">Ribosomal protein</keyword>
<gene>
    <name evidence="7 9" type="primary">rps18</name>
</gene>
<evidence type="ECO:0000256" key="6">
    <source>
        <dbReference type="ARBA" id="ARBA00035266"/>
    </source>
</evidence>
<dbReference type="InterPro" id="IPR001648">
    <property type="entry name" value="Ribosomal_bS18"/>
</dbReference>
<dbReference type="GO" id="GO:0006412">
    <property type="term" value="P:translation"/>
    <property type="evidence" value="ECO:0007669"/>
    <property type="project" value="UniProtKB-UniRule"/>
</dbReference>
<comment type="similarity">
    <text evidence="1 7 8">Belongs to the bacterial ribosomal protein bS18 family.</text>
</comment>
<dbReference type="GO" id="GO:0009507">
    <property type="term" value="C:chloroplast"/>
    <property type="evidence" value="ECO:0007669"/>
    <property type="project" value="UniProtKB-SubCell"/>
</dbReference>
<comment type="subcellular location">
    <subcellularLocation>
        <location evidence="7">Plastid</location>
        <location evidence="7">Chloroplast</location>
    </subcellularLocation>
</comment>
<evidence type="ECO:0000313" key="9">
    <source>
        <dbReference type="EMBL" id="AIT95619.1"/>
    </source>
</evidence>
<dbReference type="GO" id="GO:0005763">
    <property type="term" value="C:mitochondrial small ribosomal subunit"/>
    <property type="evidence" value="ECO:0007669"/>
    <property type="project" value="TreeGrafter"/>
</dbReference>
<evidence type="ECO:0000256" key="3">
    <source>
        <dbReference type="ARBA" id="ARBA00022884"/>
    </source>
</evidence>
<dbReference type="GeneID" id="22161299"/>
<evidence type="ECO:0000256" key="2">
    <source>
        <dbReference type="ARBA" id="ARBA00011458"/>
    </source>
</evidence>